<keyword evidence="12" id="KW-1185">Reference proteome</keyword>
<feature type="transmembrane region" description="Helical" evidence="10">
    <location>
        <begin position="394"/>
        <end position="415"/>
    </location>
</feature>
<proteinExistence type="predicted"/>
<feature type="transmembrane region" description="Helical" evidence="10">
    <location>
        <begin position="317"/>
        <end position="336"/>
    </location>
</feature>
<feature type="transmembrane region" description="Helical" evidence="10">
    <location>
        <begin position="46"/>
        <end position="73"/>
    </location>
</feature>
<feature type="transmembrane region" description="Helical" evidence="10">
    <location>
        <begin position="421"/>
        <end position="443"/>
    </location>
</feature>
<evidence type="ECO:0000256" key="10">
    <source>
        <dbReference type="SAM" id="Phobius"/>
    </source>
</evidence>
<evidence type="ECO:0000313" key="12">
    <source>
        <dbReference type="Proteomes" id="UP000006833"/>
    </source>
</evidence>
<dbReference type="STRING" id="398580.Dshi_0755"/>
<comment type="subcellular location">
    <subcellularLocation>
        <location evidence="1">Cell inner membrane</location>
        <topology evidence="1">Multi-pass membrane protein</topology>
    </subcellularLocation>
</comment>
<evidence type="ECO:0000256" key="9">
    <source>
        <dbReference type="ARBA" id="ARBA00031636"/>
    </source>
</evidence>
<evidence type="ECO:0000256" key="4">
    <source>
        <dbReference type="ARBA" id="ARBA00022475"/>
    </source>
</evidence>
<dbReference type="GO" id="GO:0015297">
    <property type="term" value="F:antiporter activity"/>
    <property type="evidence" value="ECO:0007669"/>
    <property type="project" value="UniProtKB-KW"/>
</dbReference>
<feature type="transmembrane region" description="Helical" evidence="10">
    <location>
        <begin position="195"/>
        <end position="215"/>
    </location>
</feature>
<feature type="transmembrane region" description="Helical" evidence="10">
    <location>
        <begin position="273"/>
        <end position="296"/>
    </location>
</feature>
<keyword evidence="4" id="KW-1003">Cell membrane</keyword>
<keyword evidence="6 10" id="KW-1133">Transmembrane helix</keyword>
<keyword evidence="2" id="KW-0813">Transport</keyword>
<reference evidence="12" key="1">
    <citation type="journal article" date="2010" name="ISME J.">
        <title>The complete genome sequence of the algal symbiont Dinoroseobacter shibae: a hitchhiker's guide to life in the sea.</title>
        <authorList>
            <person name="Wagner-Dobler I."/>
            <person name="Ballhausen B."/>
            <person name="Berger M."/>
            <person name="Brinkhoff T."/>
            <person name="Buchholz I."/>
            <person name="Bunk B."/>
            <person name="Cypionka H."/>
            <person name="Daniel R."/>
            <person name="Drepper T."/>
            <person name="Gerdts G."/>
            <person name="Hahnke S."/>
            <person name="Han C."/>
            <person name="Jahn D."/>
            <person name="Kalhoefer D."/>
            <person name="Kiss H."/>
            <person name="Klenk H.P."/>
            <person name="Kyrpides N."/>
            <person name="Liebl W."/>
            <person name="Liesegang H."/>
            <person name="Meincke L."/>
            <person name="Pati A."/>
            <person name="Petersen J."/>
            <person name="Piekarski T."/>
            <person name="Pommerenke C."/>
            <person name="Pradella S."/>
            <person name="Pukall R."/>
            <person name="Rabus R."/>
            <person name="Stackebrandt E."/>
            <person name="Thole S."/>
            <person name="Thompson L."/>
            <person name="Tielen P."/>
            <person name="Tomasch J."/>
            <person name="von Jan M."/>
            <person name="Wanphrut N."/>
            <person name="Wichels A."/>
            <person name="Zech H."/>
            <person name="Simon M."/>
        </authorList>
    </citation>
    <scope>NUCLEOTIDE SEQUENCE [LARGE SCALE GENOMIC DNA]</scope>
    <source>
        <strain evidence="12">DSM 16493 / NCIMB 14021 / DFL 12</strain>
    </source>
</reference>
<dbReference type="RefSeq" id="WP_012177432.1">
    <property type="nucleotide sequence ID" value="NC_009952.1"/>
</dbReference>
<protein>
    <recommendedName>
        <fullName evidence="9">Multidrug-efflux transporter</fullName>
    </recommendedName>
</protein>
<dbReference type="GO" id="GO:0042910">
    <property type="term" value="F:xenobiotic transmembrane transporter activity"/>
    <property type="evidence" value="ECO:0007669"/>
    <property type="project" value="InterPro"/>
</dbReference>
<dbReference type="OrthoDB" id="9780160at2"/>
<feature type="transmembrane region" description="Helical" evidence="10">
    <location>
        <begin position="133"/>
        <end position="150"/>
    </location>
</feature>
<dbReference type="PANTHER" id="PTHR43298:SF2">
    <property type="entry name" value="FMN_FAD EXPORTER YEEO-RELATED"/>
    <property type="match status" value="1"/>
</dbReference>
<dbReference type="CDD" id="cd13131">
    <property type="entry name" value="MATE_NorM_like"/>
    <property type="match status" value="1"/>
</dbReference>
<evidence type="ECO:0000256" key="7">
    <source>
        <dbReference type="ARBA" id="ARBA00023065"/>
    </source>
</evidence>
<name>A8LQV7_DINSH</name>
<evidence type="ECO:0000256" key="2">
    <source>
        <dbReference type="ARBA" id="ARBA00022448"/>
    </source>
</evidence>
<evidence type="ECO:0000256" key="5">
    <source>
        <dbReference type="ARBA" id="ARBA00022692"/>
    </source>
</evidence>
<keyword evidence="7" id="KW-0406">Ion transport</keyword>
<feature type="transmembrane region" description="Helical" evidence="10">
    <location>
        <begin position="94"/>
        <end position="113"/>
    </location>
</feature>
<evidence type="ECO:0000313" key="11">
    <source>
        <dbReference type="EMBL" id="ABV92500.1"/>
    </source>
</evidence>
<dbReference type="InterPro" id="IPR002528">
    <property type="entry name" value="MATE_fam"/>
</dbReference>
<keyword evidence="5 10" id="KW-0812">Transmembrane</keyword>
<dbReference type="KEGG" id="dsh:Dshi_0755"/>
<dbReference type="PIRSF" id="PIRSF006603">
    <property type="entry name" value="DinF"/>
    <property type="match status" value="1"/>
</dbReference>
<evidence type="ECO:0000256" key="3">
    <source>
        <dbReference type="ARBA" id="ARBA00022449"/>
    </source>
</evidence>
<sequence>MSQTLTSFGHARAILKLGLPLIGSHMAQIAISATDTVMLGWYSAEALAAVVLGSSSIFFALLIVGSGFAWAVMPMVAKAASEGDEVQIRRVTRMGFWLVLIFAAVVTPPMLWSAPWLVALGQDPGTAQLTQEYLRIAGLALGPGLLVMVLKGYLSALERTQVVLWVTIGAAVLNAGLNYVLIFGRLGMPELGIRGAALASLSLHLVSLVALVIYARRKLPEHDLFRRLWVPDWSAFRAVYRLGWPISVTSFAESGMFAASAMMMGAIGTLHLAAHGIALQMVAITFMVHVGLSQAATVRAGRALGLGDAAALKRGGAVAIALSAGFSLCTVVVFVTMPEVLIGAFLSPDEPARAEILGIGIALLFMAALFQFADGAQIMALGLLRGVQDTRVPMVIAALAYWGVGLPVGFVLGFYTPLAGVGIWAGLVVGLALAAMLLMWRFWGRRGWQARGLVRE</sequence>
<gene>
    <name evidence="11" type="ordered locus">Dshi_0755</name>
</gene>
<dbReference type="GO" id="GO:0005886">
    <property type="term" value="C:plasma membrane"/>
    <property type="evidence" value="ECO:0007669"/>
    <property type="project" value="UniProtKB-SubCell"/>
</dbReference>
<dbReference type="InterPro" id="IPR048279">
    <property type="entry name" value="MdtK-like"/>
</dbReference>
<dbReference type="GO" id="GO:0006811">
    <property type="term" value="P:monoatomic ion transport"/>
    <property type="evidence" value="ECO:0007669"/>
    <property type="project" value="UniProtKB-KW"/>
</dbReference>
<feature type="transmembrane region" description="Helical" evidence="10">
    <location>
        <begin position="162"/>
        <end position="183"/>
    </location>
</feature>
<accession>A8LQV7</accession>
<dbReference type="eggNOG" id="COG0534">
    <property type="taxonomic scope" value="Bacteria"/>
</dbReference>
<dbReference type="NCBIfam" id="TIGR00797">
    <property type="entry name" value="matE"/>
    <property type="match status" value="1"/>
</dbReference>
<dbReference type="InterPro" id="IPR050222">
    <property type="entry name" value="MATE_MdtK"/>
</dbReference>
<evidence type="ECO:0000256" key="1">
    <source>
        <dbReference type="ARBA" id="ARBA00004429"/>
    </source>
</evidence>
<dbReference type="HOGENOM" id="CLU_012893_6_3_5"/>
<keyword evidence="3" id="KW-0050">Antiport</keyword>
<evidence type="ECO:0000256" key="6">
    <source>
        <dbReference type="ARBA" id="ARBA00022989"/>
    </source>
</evidence>
<feature type="transmembrane region" description="Helical" evidence="10">
    <location>
        <begin position="242"/>
        <end position="267"/>
    </location>
</feature>
<dbReference type="Proteomes" id="UP000006833">
    <property type="component" value="Chromosome"/>
</dbReference>
<feature type="transmembrane region" description="Helical" evidence="10">
    <location>
        <begin position="356"/>
        <end position="373"/>
    </location>
</feature>
<dbReference type="AlphaFoldDB" id="A8LQV7"/>
<dbReference type="PANTHER" id="PTHR43298">
    <property type="entry name" value="MULTIDRUG RESISTANCE PROTEIN NORM-RELATED"/>
    <property type="match status" value="1"/>
</dbReference>
<dbReference type="EMBL" id="CP000830">
    <property type="protein sequence ID" value="ABV92500.1"/>
    <property type="molecule type" value="Genomic_DNA"/>
</dbReference>
<dbReference type="Pfam" id="PF01554">
    <property type="entry name" value="MatE"/>
    <property type="match status" value="2"/>
</dbReference>
<organism evidence="11 12">
    <name type="scientific">Dinoroseobacter shibae (strain DSM 16493 / NCIMB 14021 / DFL 12)</name>
    <dbReference type="NCBI Taxonomy" id="398580"/>
    <lineage>
        <taxon>Bacteria</taxon>
        <taxon>Pseudomonadati</taxon>
        <taxon>Pseudomonadota</taxon>
        <taxon>Alphaproteobacteria</taxon>
        <taxon>Rhodobacterales</taxon>
        <taxon>Roseobacteraceae</taxon>
        <taxon>Dinoroseobacter</taxon>
    </lineage>
</organism>
<evidence type="ECO:0000256" key="8">
    <source>
        <dbReference type="ARBA" id="ARBA00023136"/>
    </source>
</evidence>
<keyword evidence="8 10" id="KW-0472">Membrane</keyword>